<dbReference type="EMBL" id="JAFLCK010000013">
    <property type="protein sequence ID" value="MBN8660797.1"/>
    <property type="molecule type" value="Genomic_DNA"/>
</dbReference>
<dbReference type="PROSITE" id="PS51192">
    <property type="entry name" value="HELICASE_ATP_BIND_1"/>
    <property type="match status" value="1"/>
</dbReference>
<dbReference type="InterPro" id="IPR011545">
    <property type="entry name" value="DEAD/DEAH_box_helicase_dom"/>
</dbReference>
<dbReference type="GO" id="GO:0005694">
    <property type="term" value="C:chromosome"/>
    <property type="evidence" value="ECO:0007669"/>
    <property type="project" value="TreeGrafter"/>
</dbReference>
<dbReference type="GO" id="GO:0009378">
    <property type="term" value="F:four-way junction helicase activity"/>
    <property type="evidence" value="ECO:0007669"/>
    <property type="project" value="TreeGrafter"/>
</dbReference>
<proteinExistence type="inferred from homology"/>
<evidence type="ECO:0000256" key="11">
    <source>
        <dbReference type="ARBA" id="ARBA00044535"/>
    </source>
</evidence>
<dbReference type="GO" id="GO:0006281">
    <property type="term" value="P:DNA repair"/>
    <property type="evidence" value="ECO:0007669"/>
    <property type="project" value="InterPro"/>
</dbReference>
<evidence type="ECO:0000256" key="2">
    <source>
        <dbReference type="ARBA" id="ARBA00022723"/>
    </source>
</evidence>
<organism evidence="15 16">
    <name type="scientific">Candidatus Obscuribacter phosphatis</name>
    <dbReference type="NCBI Taxonomy" id="1906157"/>
    <lineage>
        <taxon>Bacteria</taxon>
        <taxon>Bacillati</taxon>
        <taxon>Candidatus Melainabacteria</taxon>
        <taxon>Candidatus Obscuribacterales</taxon>
        <taxon>Candidatus Obscuribacteraceae</taxon>
        <taxon>Candidatus Obscuribacter</taxon>
    </lineage>
</organism>
<name>A0A8J7PMP6_9BACT</name>
<dbReference type="PROSITE" id="PS51194">
    <property type="entry name" value="HELICASE_CTER"/>
    <property type="match status" value="1"/>
</dbReference>
<dbReference type="InterPro" id="IPR032284">
    <property type="entry name" value="RecQ_Zn-bd"/>
</dbReference>
<dbReference type="Pfam" id="PF00270">
    <property type="entry name" value="DEAD"/>
    <property type="match status" value="1"/>
</dbReference>
<dbReference type="GO" id="GO:0016787">
    <property type="term" value="F:hydrolase activity"/>
    <property type="evidence" value="ECO:0007669"/>
    <property type="project" value="UniProtKB-KW"/>
</dbReference>
<evidence type="ECO:0000256" key="7">
    <source>
        <dbReference type="ARBA" id="ARBA00023125"/>
    </source>
</evidence>
<dbReference type="GO" id="GO:0005524">
    <property type="term" value="F:ATP binding"/>
    <property type="evidence" value="ECO:0007669"/>
    <property type="project" value="UniProtKB-KW"/>
</dbReference>
<dbReference type="PANTHER" id="PTHR13710:SF105">
    <property type="entry name" value="ATP-DEPENDENT DNA HELICASE Q1"/>
    <property type="match status" value="1"/>
</dbReference>
<keyword evidence="3" id="KW-0547">Nucleotide-binding</keyword>
<dbReference type="InterPro" id="IPR002464">
    <property type="entry name" value="DNA/RNA_helicase_DEAH_CS"/>
</dbReference>
<protein>
    <recommendedName>
        <fullName evidence="11">ATP-dependent DNA helicase RecQ</fullName>
        <ecNumber evidence="10">5.6.2.4</ecNumber>
    </recommendedName>
    <alternativeName>
        <fullName evidence="12">DNA 3'-5' helicase RecQ</fullName>
    </alternativeName>
</protein>
<evidence type="ECO:0000256" key="1">
    <source>
        <dbReference type="ARBA" id="ARBA00005446"/>
    </source>
</evidence>
<dbReference type="InterPro" id="IPR014001">
    <property type="entry name" value="Helicase_ATP-bd"/>
</dbReference>
<evidence type="ECO:0000256" key="5">
    <source>
        <dbReference type="ARBA" id="ARBA00022806"/>
    </source>
</evidence>
<evidence type="ECO:0000256" key="12">
    <source>
        <dbReference type="ARBA" id="ARBA00044550"/>
    </source>
</evidence>
<gene>
    <name evidence="15" type="ORF">J0M35_10560</name>
</gene>
<evidence type="ECO:0000313" key="15">
    <source>
        <dbReference type="EMBL" id="MBN8660797.1"/>
    </source>
</evidence>
<dbReference type="InterPro" id="IPR018982">
    <property type="entry name" value="RQC_domain"/>
</dbReference>
<dbReference type="PANTHER" id="PTHR13710">
    <property type="entry name" value="DNA HELICASE RECQ FAMILY MEMBER"/>
    <property type="match status" value="1"/>
</dbReference>
<dbReference type="GO" id="GO:0046872">
    <property type="term" value="F:metal ion binding"/>
    <property type="evidence" value="ECO:0007669"/>
    <property type="project" value="UniProtKB-KW"/>
</dbReference>
<sequence>MNSGTLNSQVSIPLQEDVLHKLFGLTSLREKQAESIALTMSGKHTLNLLPTGYGKSLCYQLPSQMLPGLTLVISPLIALMEDQISGLRRRGINNATFINSTIDAEEIDDRIEGMLSGRYKLVYIAPERLDSPRFISLLQRLDVALLVIDEAHCISQWGHDFRPHYRHLKNLLPLVPRAVVMALTATATNKVQSDIISNLGLDMTVVKGDFNRPNLVLEVEKCDNPDDKDRHLIARLKQTLELDHGTSINFNKTEPGSAIIYAATRKEAEALSRRITAAGIKAAYYHAGMPLPMRKAMQKRFEEDQVKVIVCTNAFGMGVDKASIRRVIHYNMPSTLENYYQEAGRAGRDGNHAVCTLLYQSKDIYTQRWLTNNKYPTDKQVFEVYDFLKANKNTSHSRETILANVEIKDSPLISTLDLFNQLSMIAMDQGRVKLIKEISWLDTDILKRRKELDSDRLEKMIAYALSRTCLRRNILGYFGQTLNGDCTGCDICSPARGNKTSGARAEKPFTLGKNAFGALGKAVERKSFVDTSPKGINRGENLHAAIMALVGELKGQVGRTTIAAILSGSKSKKITEKGFDKLKLYGACSHRRQETILETIDEMIEEGHLRVIPGLYPKITLG</sequence>
<dbReference type="EC" id="5.6.2.4" evidence="10"/>
<dbReference type="InterPro" id="IPR001650">
    <property type="entry name" value="Helicase_C-like"/>
</dbReference>
<dbReference type="InterPro" id="IPR004589">
    <property type="entry name" value="DNA_helicase_ATP-dep_RecQ"/>
</dbReference>
<dbReference type="SMART" id="SM00490">
    <property type="entry name" value="HELICc"/>
    <property type="match status" value="1"/>
</dbReference>
<dbReference type="Gene3D" id="1.10.10.10">
    <property type="entry name" value="Winged helix-like DNA-binding domain superfamily/Winged helix DNA-binding domain"/>
    <property type="match status" value="1"/>
</dbReference>
<keyword evidence="4" id="KW-0378">Hydrolase</keyword>
<comment type="catalytic activity">
    <reaction evidence="9">
        <text>Couples ATP hydrolysis with the unwinding of duplex DNA by translocating in the 3'-5' direction.</text>
        <dbReference type="EC" id="5.6.2.4"/>
    </reaction>
</comment>
<dbReference type="SMART" id="SM00487">
    <property type="entry name" value="DEXDc"/>
    <property type="match status" value="1"/>
</dbReference>
<accession>A0A8J7PMP6</accession>
<dbReference type="NCBIfam" id="TIGR00614">
    <property type="entry name" value="recQ_fam"/>
    <property type="match status" value="1"/>
</dbReference>
<keyword evidence="8" id="KW-0413">Isomerase</keyword>
<dbReference type="Pfam" id="PF16124">
    <property type="entry name" value="RecQ_Zn_bind"/>
    <property type="match status" value="1"/>
</dbReference>
<dbReference type="SUPFAM" id="SSF52540">
    <property type="entry name" value="P-loop containing nucleoside triphosphate hydrolases"/>
    <property type="match status" value="1"/>
</dbReference>
<feature type="domain" description="Helicase ATP-binding" evidence="13">
    <location>
        <begin position="36"/>
        <end position="205"/>
    </location>
</feature>
<dbReference type="Gene3D" id="3.40.50.300">
    <property type="entry name" value="P-loop containing nucleotide triphosphate hydrolases"/>
    <property type="match status" value="2"/>
</dbReference>
<evidence type="ECO:0000259" key="13">
    <source>
        <dbReference type="PROSITE" id="PS51192"/>
    </source>
</evidence>
<feature type="domain" description="Helicase C-terminal" evidence="14">
    <location>
        <begin position="235"/>
        <end position="392"/>
    </location>
</feature>
<keyword evidence="6" id="KW-0067">ATP-binding</keyword>
<dbReference type="PROSITE" id="PS00690">
    <property type="entry name" value="DEAH_ATP_HELICASE"/>
    <property type="match status" value="1"/>
</dbReference>
<dbReference type="GO" id="GO:0043138">
    <property type="term" value="F:3'-5' DNA helicase activity"/>
    <property type="evidence" value="ECO:0007669"/>
    <property type="project" value="UniProtKB-EC"/>
</dbReference>
<dbReference type="FunFam" id="3.40.50.300:FF:001389">
    <property type="entry name" value="ATP-dependent DNA helicase RecQ"/>
    <property type="match status" value="1"/>
</dbReference>
<keyword evidence="2" id="KW-0479">Metal-binding</keyword>
<keyword evidence="5 15" id="KW-0347">Helicase</keyword>
<keyword evidence="7" id="KW-0238">DNA-binding</keyword>
<dbReference type="GO" id="GO:0003677">
    <property type="term" value="F:DNA binding"/>
    <property type="evidence" value="ECO:0007669"/>
    <property type="project" value="UniProtKB-KW"/>
</dbReference>
<evidence type="ECO:0000256" key="10">
    <source>
        <dbReference type="ARBA" id="ARBA00034808"/>
    </source>
</evidence>
<dbReference type="CDD" id="cd17920">
    <property type="entry name" value="DEXHc_RecQ"/>
    <property type="match status" value="1"/>
</dbReference>
<dbReference type="InterPro" id="IPR027417">
    <property type="entry name" value="P-loop_NTPase"/>
</dbReference>
<evidence type="ECO:0000256" key="4">
    <source>
        <dbReference type="ARBA" id="ARBA00022801"/>
    </source>
</evidence>
<dbReference type="Pfam" id="PF00271">
    <property type="entry name" value="Helicase_C"/>
    <property type="match status" value="1"/>
</dbReference>
<dbReference type="InterPro" id="IPR036388">
    <property type="entry name" value="WH-like_DNA-bd_sf"/>
</dbReference>
<comment type="similarity">
    <text evidence="1">Belongs to the helicase family. RecQ subfamily.</text>
</comment>
<evidence type="ECO:0000259" key="14">
    <source>
        <dbReference type="PROSITE" id="PS51194"/>
    </source>
</evidence>
<dbReference type="AlphaFoldDB" id="A0A8J7PMP6"/>
<dbReference type="InterPro" id="IPR036390">
    <property type="entry name" value="WH_DNA-bd_sf"/>
</dbReference>
<evidence type="ECO:0000256" key="3">
    <source>
        <dbReference type="ARBA" id="ARBA00022741"/>
    </source>
</evidence>
<evidence type="ECO:0000256" key="6">
    <source>
        <dbReference type="ARBA" id="ARBA00022840"/>
    </source>
</evidence>
<dbReference type="Pfam" id="PF09382">
    <property type="entry name" value="RQC"/>
    <property type="match status" value="1"/>
</dbReference>
<dbReference type="Proteomes" id="UP000664277">
    <property type="component" value="Unassembled WGS sequence"/>
</dbReference>
<evidence type="ECO:0000256" key="9">
    <source>
        <dbReference type="ARBA" id="ARBA00034617"/>
    </source>
</evidence>
<comment type="caution">
    <text evidence="15">The sequence shown here is derived from an EMBL/GenBank/DDBJ whole genome shotgun (WGS) entry which is preliminary data.</text>
</comment>
<dbReference type="GO" id="GO:0006310">
    <property type="term" value="P:DNA recombination"/>
    <property type="evidence" value="ECO:0007669"/>
    <property type="project" value="InterPro"/>
</dbReference>
<evidence type="ECO:0000313" key="16">
    <source>
        <dbReference type="Proteomes" id="UP000664277"/>
    </source>
</evidence>
<evidence type="ECO:0000256" key="8">
    <source>
        <dbReference type="ARBA" id="ARBA00023235"/>
    </source>
</evidence>
<dbReference type="GO" id="GO:0006260">
    <property type="term" value="P:DNA replication"/>
    <property type="evidence" value="ECO:0007669"/>
    <property type="project" value="InterPro"/>
</dbReference>
<dbReference type="GO" id="GO:0005737">
    <property type="term" value="C:cytoplasm"/>
    <property type="evidence" value="ECO:0007669"/>
    <property type="project" value="TreeGrafter"/>
</dbReference>
<reference evidence="15" key="1">
    <citation type="submission" date="2021-02" db="EMBL/GenBank/DDBJ databases">
        <title>Genome-Resolved Metagenomics of a Microbial Community Performing Photosynthetic Biological Nutrient Removal.</title>
        <authorList>
            <person name="Mcdaniel E.A."/>
        </authorList>
    </citation>
    <scope>NUCLEOTIDE SEQUENCE</scope>
    <source>
        <strain evidence="15">UWPOB_OBS1</strain>
    </source>
</reference>
<dbReference type="SUPFAM" id="SSF46785">
    <property type="entry name" value="Winged helix' DNA-binding domain"/>
    <property type="match status" value="1"/>
</dbReference>